<dbReference type="EMBL" id="KN444501">
    <property type="protein sequence ID" value="KHG28318.1"/>
    <property type="molecule type" value="Genomic_DNA"/>
</dbReference>
<dbReference type="Proteomes" id="UP000032142">
    <property type="component" value="Unassembled WGS sequence"/>
</dbReference>
<accession>A0A0B0PPD8</accession>
<protein>
    <submittedName>
        <fullName evidence="1">Uncharacterized protein</fullName>
    </submittedName>
</protein>
<evidence type="ECO:0000313" key="1">
    <source>
        <dbReference type="EMBL" id="KHG28318.1"/>
    </source>
</evidence>
<organism evidence="1 2">
    <name type="scientific">Gossypium arboreum</name>
    <name type="common">Tree cotton</name>
    <name type="synonym">Gossypium nanking</name>
    <dbReference type="NCBI Taxonomy" id="29729"/>
    <lineage>
        <taxon>Eukaryota</taxon>
        <taxon>Viridiplantae</taxon>
        <taxon>Streptophyta</taxon>
        <taxon>Embryophyta</taxon>
        <taxon>Tracheophyta</taxon>
        <taxon>Spermatophyta</taxon>
        <taxon>Magnoliopsida</taxon>
        <taxon>eudicotyledons</taxon>
        <taxon>Gunneridae</taxon>
        <taxon>Pentapetalae</taxon>
        <taxon>rosids</taxon>
        <taxon>malvids</taxon>
        <taxon>Malvales</taxon>
        <taxon>Malvaceae</taxon>
        <taxon>Malvoideae</taxon>
        <taxon>Gossypium</taxon>
    </lineage>
</organism>
<reference evidence="2" key="1">
    <citation type="submission" date="2014-09" db="EMBL/GenBank/DDBJ databases">
        <authorList>
            <person name="Mudge J."/>
            <person name="Ramaraj T."/>
            <person name="Lindquist I.E."/>
            <person name="Bharti A.K."/>
            <person name="Sundararajan A."/>
            <person name="Cameron C.T."/>
            <person name="Woodward J.E."/>
            <person name="May G.D."/>
            <person name="Brubaker C."/>
            <person name="Broadhvest J."/>
            <person name="Wilkins T.A."/>
        </authorList>
    </citation>
    <scope>NUCLEOTIDE SEQUENCE</scope>
    <source>
        <strain evidence="2">cv. AKA8401</strain>
    </source>
</reference>
<keyword evidence="2" id="KW-1185">Reference proteome</keyword>
<gene>
    <name evidence="1" type="ORF">F383_12976</name>
</gene>
<evidence type="ECO:0000313" key="2">
    <source>
        <dbReference type="Proteomes" id="UP000032142"/>
    </source>
</evidence>
<name>A0A0B0PPD8_GOSAR</name>
<sequence>MDLRYCEGRSLGAFFNFLPIES</sequence>
<proteinExistence type="predicted"/>
<dbReference type="AlphaFoldDB" id="A0A0B0PPD8"/>